<gene>
    <name evidence="1" type="ORF">C1645_818646</name>
</gene>
<name>A0A397TG50_9GLOM</name>
<accession>A0A397TG50</accession>
<evidence type="ECO:0000313" key="2">
    <source>
        <dbReference type="Proteomes" id="UP000265703"/>
    </source>
</evidence>
<dbReference type="Proteomes" id="UP000265703">
    <property type="component" value="Unassembled WGS sequence"/>
</dbReference>
<evidence type="ECO:0000313" key="1">
    <source>
        <dbReference type="EMBL" id="RIA93991.1"/>
    </source>
</evidence>
<sequence>MGDKFDIDEISNLKEINDRNIQIDTIMEGEELEKLKDKMKQEFLINYYYKDDLKFTIEDSREMVVIKVIRKNEKLEYIKLKINSKDAMKNGLIAIILILLMVPKE</sequence>
<dbReference type="AlphaFoldDB" id="A0A397TG50"/>
<proteinExistence type="predicted"/>
<reference evidence="1 2" key="1">
    <citation type="submission" date="2018-06" db="EMBL/GenBank/DDBJ databases">
        <title>Comparative genomics reveals the genomic features of Rhizophagus irregularis, R. cerebriforme, R. diaphanum and Gigaspora rosea, and their symbiotic lifestyle signature.</title>
        <authorList>
            <person name="Morin E."/>
            <person name="San Clemente H."/>
            <person name="Chen E.C.H."/>
            <person name="De La Providencia I."/>
            <person name="Hainaut M."/>
            <person name="Kuo A."/>
            <person name="Kohler A."/>
            <person name="Murat C."/>
            <person name="Tang N."/>
            <person name="Roy S."/>
            <person name="Loubradou J."/>
            <person name="Henrissat B."/>
            <person name="Grigoriev I.V."/>
            <person name="Corradi N."/>
            <person name="Roux C."/>
            <person name="Martin F.M."/>
        </authorList>
    </citation>
    <scope>NUCLEOTIDE SEQUENCE [LARGE SCALE GENOMIC DNA]</scope>
    <source>
        <strain evidence="1 2">DAOM 227022</strain>
    </source>
</reference>
<keyword evidence="2" id="KW-1185">Reference proteome</keyword>
<comment type="caution">
    <text evidence="1">The sequence shown here is derived from an EMBL/GenBank/DDBJ whole genome shotgun (WGS) entry which is preliminary data.</text>
</comment>
<organism evidence="1 2">
    <name type="scientific">Glomus cerebriforme</name>
    <dbReference type="NCBI Taxonomy" id="658196"/>
    <lineage>
        <taxon>Eukaryota</taxon>
        <taxon>Fungi</taxon>
        <taxon>Fungi incertae sedis</taxon>
        <taxon>Mucoromycota</taxon>
        <taxon>Glomeromycotina</taxon>
        <taxon>Glomeromycetes</taxon>
        <taxon>Glomerales</taxon>
        <taxon>Glomeraceae</taxon>
        <taxon>Glomus</taxon>
    </lineage>
</organism>
<feature type="non-terminal residue" evidence="1">
    <location>
        <position position="105"/>
    </location>
</feature>
<protein>
    <submittedName>
        <fullName evidence="1">Uncharacterized protein</fullName>
    </submittedName>
</protein>
<dbReference type="EMBL" id="QKYT01000092">
    <property type="protein sequence ID" value="RIA93991.1"/>
    <property type="molecule type" value="Genomic_DNA"/>
</dbReference>